<keyword evidence="1" id="KW-0472">Membrane</keyword>
<gene>
    <name evidence="2" type="ORF">M595_6061</name>
</gene>
<evidence type="ECO:0000313" key="3">
    <source>
        <dbReference type="Proteomes" id="UP000017127"/>
    </source>
</evidence>
<dbReference type="EMBL" id="AUZM01000137">
    <property type="protein sequence ID" value="ERT03997.1"/>
    <property type="molecule type" value="Genomic_DNA"/>
</dbReference>
<feature type="transmembrane region" description="Helical" evidence="1">
    <location>
        <begin position="20"/>
        <end position="41"/>
    </location>
</feature>
<dbReference type="Proteomes" id="UP000017127">
    <property type="component" value="Unassembled WGS sequence"/>
</dbReference>
<evidence type="ECO:0000256" key="1">
    <source>
        <dbReference type="SAM" id="Phobius"/>
    </source>
</evidence>
<protein>
    <submittedName>
        <fullName evidence="2">Uncharacterized protein</fullName>
    </submittedName>
</protein>
<organism evidence="2 3">
    <name type="scientific">Lyngbya aestuarii BL J</name>
    <dbReference type="NCBI Taxonomy" id="1348334"/>
    <lineage>
        <taxon>Bacteria</taxon>
        <taxon>Bacillati</taxon>
        <taxon>Cyanobacteriota</taxon>
        <taxon>Cyanophyceae</taxon>
        <taxon>Oscillatoriophycideae</taxon>
        <taxon>Oscillatoriales</taxon>
        <taxon>Microcoleaceae</taxon>
        <taxon>Lyngbya</taxon>
    </lineage>
</organism>
<comment type="caution">
    <text evidence="2">The sequence shown here is derived from an EMBL/GenBank/DDBJ whole genome shotgun (WGS) entry which is preliminary data.</text>
</comment>
<reference evidence="2 3" key="1">
    <citation type="journal article" date="2013" name="Front. Microbiol.">
        <title>Comparative genomic analyses of the cyanobacterium, Lyngbya aestuarii BL J, a powerful hydrogen producer.</title>
        <authorList>
            <person name="Kothari A."/>
            <person name="Vaughn M."/>
            <person name="Garcia-Pichel F."/>
        </authorList>
    </citation>
    <scope>NUCLEOTIDE SEQUENCE [LARGE SCALE GENOMIC DNA]</scope>
    <source>
        <strain evidence="2 3">BL J</strain>
    </source>
</reference>
<proteinExistence type="predicted"/>
<keyword evidence="3" id="KW-1185">Reference proteome</keyword>
<keyword evidence="1" id="KW-0812">Transmembrane</keyword>
<name>U7QA03_9CYAN</name>
<dbReference type="AlphaFoldDB" id="U7QA03"/>
<keyword evidence="1" id="KW-1133">Transmembrane helix</keyword>
<accession>U7QA03</accession>
<evidence type="ECO:0000313" key="2">
    <source>
        <dbReference type="EMBL" id="ERT03997.1"/>
    </source>
</evidence>
<sequence length="43" mass="4736">MLANGVSLFREKFSDRILKAINRISGIIILAFGIIALITGFKN</sequence>